<proteinExistence type="predicted"/>
<evidence type="ECO:0000313" key="1">
    <source>
        <dbReference type="EMBL" id="CAF1684599.1"/>
    </source>
</evidence>
<sequence length="149" mass="17376">MNLNCYRLMLMSNKRLRFSHIRHSHTHEESLPMKKLNIISYAPVRYRNTIISKIETIVTTCGGYVDDFNFFSDFAISLRILGIRQPDTLRQLYQRLKLDTEELQLDDQTINVLNSCSSSTDRYSLFILFQILFIDAKGDLRHSVPAVNS</sequence>
<dbReference type="OrthoDB" id="9999109at2759"/>
<organism evidence="3 4">
    <name type="scientific">Rotaria magnacalcarata</name>
    <dbReference type="NCBI Taxonomy" id="392030"/>
    <lineage>
        <taxon>Eukaryota</taxon>
        <taxon>Metazoa</taxon>
        <taxon>Spiralia</taxon>
        <taxon>Gnathifera</taxon>
        <taxon>Rotifera</taxon>
        <taxon>Eurotatoria</taxon>
        <taxon>Bdelloidea</taxon>
        <taxon>Philodinida</taxon>
        <taxon>Philodinidae</taxon>
        <taxon>Rotaria</taxon>
    </lineage>
</organism>
<dbReference type="AlphaFoldDB" id="A0A817AX21"/>
<evidence type="ECO:0000313" key="3">
    <source>
        <dbReference type="EMBL" id="CAF2270717.1"/>
    </source>
</evidence>
<evidence type="ECO:0000313" key="2">
    <source>
        <dbReference type="EMBL" id="CAF2040700.1"/>
    </source>
</evidence>
<dbReference type="EMBL" id="CAJNRF010002635">
    <property type="protein sequence ID" value="CAF2040700.1"/>
    <property type="molecule type" value="Genomic_DNA"/>
</dbReference>
<dbReference type="EMBL" id="CAJNRG010019253">
    <property type="protein sequence ID" value="CAF2270717.1"/>
    <property type="molecule type" value="Genomic_DNA"/>
</dbReference>
<protein>
    <submittedName>
        <fullName evidence="3">Uncharacterized protein</fullName>
    </submittedName>
</protein>
<dbReference type="Proteomes" id="UP000663856">
    <property type="component" value="Unassembled WGS sequence"/>
</dbReference>
<accession>A0A817AX21</accession>
<dbReference type="EMBL" id="CAJNOW010021532">
    <property type="protein sequence ID" value="CAF1684599.1"/>
    <property type="molecule type" value="Genomic_DNA"/>
</dbReference>
<dbReference type="Proteomes" id="UP000663887">
    <property type="component" value="Unassembled WGS sequence"/>
</dbReference>
<name>A0A817AX21_9BILA</name>
<evidence type="ECO:0000313" key="4">
    <source>
        <dbReference type="Proteomes" id="UP000663887"/>
    </source>
</evidence>
<gene>
    <name evidence="1" type="ORF">KQP761_LOCUS38014</name>
    <name evidence="2" type="ORF">WKI299_LOCUS8280</name>
    <name evidence="3" type="ORF">XDN619_LOCUS37087</name>
</gene>
<dbReference type="Proteomes" id="UP000663834">
    <property type="component" value="Unassembled WGS sequence"/>
</dbReference>
<comment type="caution">
    <text evidence="3">The sequence shown here is derived from an EMBL/GenBank/DDBJ whole genome shotgun (WGS) entry which is preliminary data.</text>
</comment>
<reference evidence="3" key="1">
    <citation type="submission" date="2021-02" db="EMBL/GenBank/DDBJ databases">
        <authorList>
            <person name="Nowell W R."/>
        </authorList>
    </citation>
    <scope>NUCLEOTIDE SEQUENCE</scope>
</reference>